<dbReference type="SUPFAM" id="SSF88946">
    <property type="entry name" value="Sigma2 domain of RNA polymerase sigma factors"/>
    <property type="match status" value="1"/>
</dbReference>
<keyword evidence="5" id="KW-0804">Transcription</keyword>
<evidence type="ECO:0000313" key="9">
    <source>
        <dbReference type="Proteomes" id="UP001165366"/>
    </source>
</evidence>
<dbReference type="CDD" id="cd06171">
    <property type="entry name" value="Sigma70_r4"/>
    <property type="match status" value="1"/>
</dbReference>
<dbReference type="PANTHER" id="PTHR43133:SF8">
    <property type="entry name" value="RNA POLYMERASE SIGMA FACTOR HI_1459-RELATED"/>
    <property type="match status" value="1"/>
</dbReference>
<dbReference type="Gene3D" id="1.10.10.10">
    <property type="entry name" value="Winged helix-like DNA-binding domain superfamily/Winged helix DNA-binding domain"/>
    <property type="match status" value="1"/>
</dbReference>
<dbReference type="InterPro" id="IPR013249">
    <property type="entry name" value="RNA_pol_sigma70_r4_t2"/>
</dbReference>
<proteinExistence type="inferred from homology"/>
<name>A0ABS9K8T6_9BACT</name>
<keyword evidence="3" id="KW-0731">Sigma factor</keyword>
<evidence type="ECO:0000256" key="5">
    <source>
        <dbReference type="ARBA" id="ARBA00023163"/>
    </source>
</evidence>
<evidence type="ECO:0000256" key="1">
    <source>
        <dbReference type="ARBA" id="ARBA00010641"/>
    </source>
</evidence>
<dbReference type="NCBIfam" id="TIGR02937">
    <property type="entry name" value="sigma70-ECF"/>
    <property type="match status" value="1"/>
</dbReference>
<keyword evidence="4" id="KW-0238">DNA-binding</keyword>
<sequence length="187" mass="22429">MDSNSDKALMMKVRDGDFDKLGLLFERYNQRLFGFFYRLTHRRDISEDLVQGVFERILKYRESYNGDGAFSTWIFQIARNLHIDYYRKNSRTKTEDNFSDWDSLEAEDSDIKLKTEDERNRLLLKQAFDQLDEEKKQTLILSRYQGFKYKEIAEIMDCTESAVKVRVFRSINELKEIVSDLKKQEEL</sequence>
<evidence type="ECO:0000313" key="8">
    <source>
        <dbReference type="EMBL" id="MCG2587265.1"/>
    </source>
</evidence>
<dbReference type="InterPro" id="IPR036388">
    <property type="entry name" value="WH-like_DNA-bd_sf"/>
</dbReference>
<evidence type="ECO:0000259" key="7">
    <source>
        <dbReference type="Pfam" id="PF08281"/>
    </source>
</evidence>
<comment type="caution">
    <text evidence="8">The sequence shown here is derived from an EMBL/GenBank/DDBJ whole genome shotgun (WGS) entry which is preliminary data.</text>
</comment>
<dbReference type="Pfam" id="PF04542">
    <property type="entry name" value="Sigma70_r2"/>
    <property type="match status" value="1"/>
</dbReference>
<dbReference type="PANTHER" id="PTHR43133">
    <property type="entry name" value="RNA POLYMERASE ECF-TYPE SIGMA FACTO"/>
    <property type="match status" value="1"/>
</dbReference>
<dbReference type="Pfam" id="PF08281">
    <property type="entry name" value="Sigma70_r4_2"/>
    <property type="match status" value="1"/>
</dbReference>
<comment type="similarity">
    <text evidence="1">Belongs to the sigma-70 factor family. ECF subfamily.</text>
</comment>
<keyword evidence="2" id="KW-0805">Transcription regulation</keyword>
<evidence type="ECO:0000256" key="2">
    <source>
        <dbReference type="ARBA" id="ARBA00023015"/>
    </source>
</evidence>
<dbReference type="SUPFAM" id="SSF88659">
    <property type="entry name" value="Sigma3 and sigma4 domains of RNA polymerase sigma factors"/>
    <property type="match status" value="1"/>
</dbReference>
<accession>A0ABS9K8T6</accession>
<feature type="domain" description="RNA polymerase sigma factor 70 region 4 type 2" evidence="7">
    <location>
        <begin position="122"/>
        <end position="170"/>
    </location>
</feature>
<evidence type="ECO:0000256" key="4">
    <source>
        <dbReference type="ARBA" id="ARBA00023125"/>
    </source>
</evidence>
<dbReference type="InterPro" id="IPR013324">
    <property type="entry name" value="RNA_pol_sigma_r3/r4-like"/>
</dbReference>
<dbReference type="Gene3D" id="1.10.1740.10">
    <property type="match status" value="1"/>
</dbReference>
<dbReference type="InterPro" id="IPR014284">
    <property type="entry name" value="RNA_pol_sigma-70_dom"/>
</dbReference>
<organism evidence="8 9">
    <name type="scientific">Rhodohalobacter sulfatireducens</name>
    <dbReference type="NCBI Taxonomy" id="2911366"/>
    <lineage>
        <taxon>Bacteria</taxon>
        <taxon>Pseudomonadati</taxon>
        <taxon>Balneolota</taxon>
        <taxon>Balneolia</taxon>
        <taxon>Balneolales</taxon>
        <taxon>Balneolaceae</taxon>
        <taxon>Rhodohalobacter</taxon>
    </lineage>
</organism>
<dbReference type="InterPro" id="IPR039425">
    <property type="entry name" value="RNA_pol_sigma-70-like"/>
</dbReference>
<dbReference type="InterPro" id="IPR013325">
    <property type="entry name" value="RNA_pol_sigma_r2"/>
</dbReference>
<reference evidence="8" key="2">
    <citation type="submission" date="2024-05" db="EMBL/GenBank/DDBJ databases">
        <title>Rhodohalobacter halophilus gen. nov., sp. nov., a moderately halophilic member of the family Balneolaceae.</title>
        <authorList>
            <person name="Xia J."/>
        </authorList>
    </citation>
    <scope>NUCLEOTIDE SEQUENCE</scope>
    <source>
        <strain evidence="8">WB101</strain>
    </source>
</reference>
<feature type="domain" description="RNA polymerase sigma-70 region 2" evidence="6">
    <location>
        <begin position="24"/>
        <end position="92"/>
    </location>
</feature>
<dbReference type="RefSeq" id="WP_237852107.1">
    <property type="nucleotide sequence ID" value="NZ_JAKLWS010000001.1"/>
</dbReference>
<dbReference type="Proteomes" id="UP001165366">
    <property type="component" value="Unassembled WGS sequence"/>
</dbReference>
<evidence type="ECO:0000256" key="3">
    <source>
        <dbReference type="ARBA" id="ARBA00023082"/>
    </source>
</evidence>
<evidence type="ECO:0000259" key="6">
    <source>
        <dbReference type="Pfam" id="PF04542"/>
    </source>
</evidence>
<protein>
    <submittedName>
        <fullName evidence="8">RNA polymerase sigma factor</fullName>
    </submittedName>
</protein>
<keyword evidence="9" id="KW-1185">Reference proteome</keyword>
<reference evidence="8" key="1">
    <citation type="submission" date="2022-01" db="EMBL/GenBank/DDBJ databases">
        <authorList>
            <person name="Wang Y."/>
        </authorList>
    </citation>
    <scope>NUCLEOTIDE SEQUENCE</scope>
    <source>
        <strain evidence="8">WB101</strain>
    </source>
</reference>
<dbReference type="InterPro" id="IPR007627">
    <property type="entry name" value="RNA_pol_sigma70_r2"/>
</dbReference>
<dbReference type="EMBL" id="JAKLWS010000001">
    <property type="protein sequence ID" value="MCG2587265.1"/>
    <property type="molecule type" value="Genomic_DNA"/>
</dbReference>
<gene>
    <name evidence="8" type="ORF">L6773_01720</name>
</gene>